<dbReference type="STRING" id="937334.SAMN05444406_11917"/>
<evidence type="ECO:0000313" key="2">
    <source>
        <dbReference type="Proteomes" id="UP000198577"/>
    </source>
</evidence>
<keyword evidence="2" id="KW-1185">Reference proteome</keyword>
<organism evidence="1 2">
    <name type="scientific">Caldicoprobacter faecalis</name>
    <dbReference type="NCBI Taxonomy" id="937334"/>
    <lineage>
        <taxon>Bacteria</taxon>
        <taxon>Bacillati</taxon>
        <taxon>Bacillota</taxon>
        <taxon>Clostridia</taxon>
        <taxon>Caldicoprobacterales</taxon>
        <taxon>Caldicoprobacteraceae</taxon>
        <taxon>Caldicoprobacter</taxon>
    </lineage>
</organism>
<dbReference type="AlphaFoldDB" id="A0A1I5WSV2"/>
<dbReference type="Proteomes" id="UP000198577">
    <property type="component" value="Unassembled WGS sequence"/>
</dbReference>
<name>A0A1I5WSV2_9FIRM</name>
<evidence type="ECO:0000313" key="1">
    <source>
        <dbReference type="EMBL" id="SFQ22819.1"/>
    </source>
</evidence>
<gene>
    <name evidence="1" type="ORF">SAMN05444406_11917</name>
</gene>
<dbReference type="RefSeq" id="WP_092282452.1">
    <property type="nucleotide sequence ID" value="NZ_FOXR01000019.1"/>
</dbReference>
<sequence length="120" mass="14000">MKEIRALLLQDTEITQLLNGEHIYLIEKPEQINAENYIIYKYKPLAGGLIKDYQLEFNLIGKDILKLLQLQNRLITLLDDMQAINLDNIRYIKLLNGGGMIKNPDTSNYHIILYFLVKTH</sequence>
<dbReference type="OrthoDB" id="1808007at2"/>
<proteinExistence type="predicted"/>
<dbReference type="EMBL" id="FOXR01000019">
    <property type="protein sequence ID" value="SFQ22819.1"/>
    <property type="molecule type" value="Genomic_DNA"/>
</dbReference>
<accession>A0A1I5WSV2</accession>
<reference evidence="1 2" key="1">
    <citation type="submission" date="2016-10" db="EMBL/GenBank/DDBJ databases">
        <authorList>
            <person name="de Groot N.N."/>
        </authorList>
    </citation>
    <scope>NUCLEOTIDE SEQUENCE [LARGE SCALE GENOMIC DNA]</scope>
    <source>
        <strain evidence="1 2">DSM 20678</strain>
    </source>
</reference>
<protein>
    <submittedName>
        <fullName evidence="1">Uncharacterized protein</fullName>
    </submittedName>
</protein>